<proteinExistence type="predicted"/>
<name>A0ABR8Q285_9CLOT</name>
<comment type="caution">
    <text evidence="1">The sequence shown here is derived from an EMBL/GenBank/DDBJ whole genome shotgun (WGS) entry which is preliminary data.</text>
</comment>
<protein>
    <submittedName>
        <fullName evidence="1">DUF3310 domain-containing protein</fullName>
    </submittedName>
</protein>
<dbReference type="Proteomes" id="UP000640335">
    <property type="component" value="Unassembled WGS sequence"/>
</dbReference>
<organism evidence="1 2">
    <name type="scientific">Clostridium gallinarum</name>
    <dbReference type="NCBI Taxonomy" id="2762246"/>
    <lineage>
        <taxon>Bacteria</taxon>
        <taxon>Bacillati</taxon>
        <taxon>Bacillota</taxon>
        <taxon>Clostridia</taxon>
        <taxon>Eubacteriales</taxon>
        <taxon>Clostridiaceae</taxon>
        <taxon>Clostridium</taxon>
    </lineage>
</organism>
<dbReference type="RefSeq" id="WP_191749244.1">
    <property type="nucleotide sequence ID" value="NZ_JACSQZ010000012.1"/>
</dbReference>
<dbReference type="EMBL" id="JACSQZ010000012">
    <property type="protein sequence ID" value="MBD7914541.1"/>
    <property type="molecule type" value="Genomic_DNA"/>
</dbReference>
<accession>A0ABR8Q285</accession>
<evidence type="ECO:0000313" key="2">
    <source>
        <dbReference type="Proteomes" id="UP000640335"/>
    </source>
</evidence>
<keyword evidence="2" id="KW-1185">Reference proteome</keyword>
<reference evidence="1 2" key="1">
    <citation type="submission" date="2020-08" db="EMBL/GenBank/DDBJ databases">
        <title>A Genomic Blueprint of the Chicken Gut Microbiome.</title>
        <authorList>
            <person name="Gilroy R."/>
            <person name="Ravi A."/>
            <person name="Getino M."/>
            <person name="Pursley I."/>
            <person name="Horton D.L."/>
            <person name="Alikhan N.-F."/>
            <person name="Baker D."/>
            <person name="Gharbi K."/>
            <person name="Hall N."/>
            <person name="Watson M."/>
            <person name="Adriaenssens E.M."/>
            <person name="Foster-Nyarko E."/>
            <person name="Jarju S."/>
            <person name="Secka A."/>
            <person name="Antonio M."/>
            <person name="Oren A."/>
            <person name="Chaudhuri R."/>
            <person name="La Ragione R.M."/>
            <person name="Hildebrand F."/>
            <person name="Pallen M.J."/>
        </authorList>
    </citation>
    <scope>NUCLEOTIDE SEQUENCE [LARGE SCALE GENOMIC DNA]</scope>
    <source>
        <strain evidence="1 2">Sa3CUN1</strain>
    </source>
</reference>
<sequence length="55" mass="6525">MIIFSIAFSDYIKSNNLNFFEGNVIKYITRYKEKNGLEDLLKAKTYLEELIEQES</sequence>
<evidence type="ECO:0000313" key="1">
    <source>
        <dbReference type="EMBL" id="MBD7914541.1"/>
    </source>
</evidence>
<gene>
    <name evidence="1" type="ORF">H9660_05230</name>
</gene>
<dbReference type="Pfam" id="PF11753">
    <property type="entry name" value="DUF3310"/>
    <property type="match status" value="1"/>
</dbReference>
<dbReference type="InterPro" id="IPR021739">
    <property type="entry name" value="SaV-like"/>
</dbReference>